<evidence type="ECO:0000256" key="6">
    <source>
        <dbReference type="ARBA" id="ARBA00022597"/>
    </source>
</evidence>
<dbReference type="Gene3D" id="1.20.1280.290">
    <property type="match status" value="2"/>
</dbReference>
<keyword evidence="5" id="KW-1003">Cell membrane</keyword>
<feature type="transmembrane region" description="Helical" evidence="11">
    <location>
        <begin position="156"/>
        <end position="175"/>
    </location>
</feature>
<evidence type="ECO:0000256" key="10">
    <source>
        <dbReference type="ARBA" id="ARBA00023136"/>
    </source>
</evidence>
<keyword evidence="9 11" id="KW-1133">Transmembrane helix</keyword>
<evidence type="ECO:0000256" key="9">
    <source>
        <dbReference type="ARBA" id="ARBA00022989"/>
    </source>
</evidence>
<evidence type="ECO:0000256" key="2">
    <source>
        <dbReference type="ARBA" id="ARBA00007809"/>
    </source>
</evidence>
<keyword evidence="7 11" id="KW-0812">Transmembrane</keyword>
<accession>A0ABM0LV70</accession>
<dbReference type="GeneID" id="102805328"/>
<proteinExistence type="inferred from homology"/>
<keyword evidence="6" id="KW-0762">Sugar transport</keyword>
<organism evidence="12 13">
    <name type="scientific">Saccoglossus kowalevskii</name>
    <name type="common">Acorn worm</name>
    <dbReference type="NCBI Taxonomy" id="10224"/>
    <lineage>
        <taxon>Eukaryota</taxon>
        <taxon>Metazoa</taxon>
        <taxon>Hemichordata</taxon>
        <taxon>Enteropneusta</taxon>
        <taxon>Harrimaniidae</taxon>
        <taxon>Saccoglossus</taxon>
    </lineage>
</organism>
<gene>
    <name evidence="13" type="primary">LOC102805328</name>
</gene>
<evidence type="ECO:0000256" key="1">
    <source>
        <dbReference type="ARBA" id="ARBA00004651"/>
    </source>
</evidence>
<name>A0ABM0LV70_SACKO</name>
<evidence type="ECO:0000313" key="13">
    <source>
        <dbReference type="RefSeq" id="XP_006811661.1"/>
    </source>
</evidence>
<reference evidence="13" key="1">
    <citation type="submission" date="2025-08" db="UniProtKB">
        <authorList>
            <consortium name="RefSeq"/>
        </authorList>
    </citation>
    <scope>IDENTIFICATION</scope>
    <source>
        <tissue evidence="13">Testes</tissue>
    </source>
</reference>
<dbReference type="InterPro" id="IPR004316">
    <property type="entry name" value="SWEET_rpt"/>
</dbReference>
<evidence type="ECO:0000313" key="12">
    <source>
        <dbReference type="Proteomes" id="UP000694865"/>
    </source>
</evidence>
<feature type="transmembrane region" description="Helical" evidence="11">
    <location>
        <begin position="93"/>
        <end position="113"/>
    </location>
</feature>
<feature type="transmembrane region" description="Helical" evidence="11">
    <location>
        <begin position="64"/>
        <end position="86"/>
    </location>
</feature>
<evidence type="ECO:0000256" key="7">
    <source>
        <dbReference type="ARBA" id="ARBA00022692"/>
    </source>
</evidence>
<feature type="transmembrane region" description="Helical" evidence="11">
    <location>
        <begin position="125"/>
        <end position="144"/>
    </location>
</feature>
<feature type="transmembrane region" description="Helical" evidence="11">
    <location>
        <begin position="39"/>
        <end position="58"/>
    </location>
</feature>
<dbReference type="RefSeq" id="XP_006811661.1">
    <property type="nucleotide sequence ID" value="XM_006811598.1"/>
</dbReference>
<feature type="transmembrane region" description="Helical" evidence="11">
    <location>
        <begin position="181"/>
        <end position="204"/>
    </location>
</feature>
<protein>
    <recommendedName>
        <fullName evidence="3">Sugar transporter SWEET1</fullName>
    </recommendedName>
</protein>
<evidence type="ECO:0000256" key="5">
    <source>
        <dbReference type="ARBA" id="ARBA00022475"/>
    </source>
</evidence>
<dbReference type="PANTHER" id="PTHR10791">
    <property type="entry name" value="RAG1-ACTIVATING PROTEIN 1"/>
    <property type="match status" value="1"/>
</dbReference>
<keyword evidence="12" id="KW-1185">Reference proteome</keyword>
<dbReference type="InterPro" id="IPR047664">
    <property type="entry name" value="SWEET"/>
</dbReference>
<keyword evidence="10 11" id="KW-0472">Membrane</keyword>
<evidence type="ECO:0000256" key="4">
    <source>
        <dbReference type="ARBA" id="ARBA00022448"/>
    </source>
</evidence>
<dbReference type="Proteomes" id="UP000694865">
    <property type="component" value="Unplaced"/>
</dbReference>
<evidence type="ECO:0000256" key="3">
    <source>
        <dbReference type="ARBA" id="ARBA00021741"/>
    </source>
</evidence>
<comment type="similarity">
    <text evidence="2">Belongs to the SWEET sugar transporter family.</text>
</comment>
<dbReference type="PANTHER" id="PTHR10791:SF30">
    <property type="entry name" value="SUGAR TRANSPORTER SWEET1"/>
    <property type="match status" value="1"/>
</dbReference>
<sequence>MELIFAVSIACTVVSVICYGAQIPDCYQIYKKKNTHNIPFLPFIIGLVNTFAIFYYGFMRQDMTTLVVNTIGSIFQTSYVIIYILFTERKAQSLLQCTYACAFLAALYFYLHYVVENEVTAADRLGLITAVTSVSFSFAPLAEVADIVKSKSSSKLSVMPAVSMFVASLCWYVYGVLIDDIYIQLPCLQGILSSLIQFFLFWMYPSSSFSNEKTKTQ</sequence>
<feature type="transmembrane region" description="Helical" evidence="11">
    <location>
        <begin position="6"/>
        <end position="27"/>
    </location>
</feature>
<keyword evidence="8" id="KW-0677">Repeat</keyword>
<evidence type="ECO:0000256" key="8">
    <source>
        <dbReference type="ARBA" id="ARBA00022737"/>
    </source>
</evidence>
<evidence type="ECO:0000256" key="11">
    <source>
        <dbReference type="SAM" id="Phobius"/>
    </source>
</evidence>
<comment type="subcellular location">
    <subcellularLocation>
        <location evidence="1">Cell membrane</location>
        <topology evidence="1">Multi-pass membrane protein</topology>
    </subcellularLocation>
</comment>
<dbReference type="Pfam" id="PF03083">
    <property type="entry name" value="MtN3_slv"/>
    <property type="match status" value="2"/>
</dbReference>
<keyword evidence="4" id="KW-0813">Transport</keyword>